<dbReference type="EMBL" id="CAEZTT010000009">
    <property type="protein sequence ID" value="CAB4569273.1"/>
    <property type="molecule type" value="Genomic_DNA"/>
</dbReference>
<dbReference type="InterPro" id="IPR050922">
    <property type="entry name" value="LytR/CpsA/Psr_CW_biosynth"/>
</dbReference>
<dbReference type="PANTHER" id="PTHR33392:SF6">
    <property type="entry name" value="POLYISOPRENYL-TEICHOIC ACID--PEPTIDOGLYCAN TEICHOIC ACID TRANSFERASE TAGU"/>
    <property type="match status" value="1"/>
</dbReference>
<dbReference type="AlphaFoldDB" id="A0A6J6E4T5"/>
<feature type="domain" description="Cell envelope-related transcriptional attenuator" evidence="2">
    <location>
        <begin position="91"/>
        <end position="246"/>
    </location>
</feature>
<dbReference type="InterPro" id="IPR027381">
    <property type="entry name" value="LytR/CpsA/Psr_C"/>
</dbReference>
<dbReference type="NCBIfam" id="TIGR00350">
    <property type="entry name" value="lytR_cpsA_psr"/>
    <property type="match status" value="1"/>
</dbReference>
<name>A0A6J6E4T5_9ZZZZ</name>
<evidence type="ECO:0000256" key="1">
    <source>
        <dbReference type="SAM" id="MobiDB-lite"/>
    </source>
</evidence>
<sequence length="469" mass="50714">MRIKGHRPSLVLLSSISAVTLAITLVSGLFGIALRTVADEVNTTDISAQLGDRPAIPASPSGPIDILIMGSDTRAGQGRKYGQPGYYTSAHSDTTLLAHIYEDRKRVLVVSIPRDTIVRIPECTNSEGKVYPPITTRFNYAFTQGGPGCTVKTVESITGITIEHFAVLDFRGFKAVVDALGGVEVCVPEDVNDNKSKLFIEAGLQTLNGEDSLAYVRTRFGLGDGGDISRISRQQDFLKSMVRKITSSQVLLDPIRLFRTLNEVAKSLTTDPALGSVEQMTALVRSIAGIDPSKIRFMTAPISTNPKDRNTVVFSTIEATKLWTALANDEGYEEPIALTKDQIPDVPVNTVSITVLNGTSIPGAASEAANLLGDEGFKIVETRNALEPVSESYIRASENQLPQARTLAKALGNNIKIQMQDSRSNDIKLFIGTNQVDVIGFPKIEEKPATWQQPKPSGSDEKSPCLVKN</sequence>
<reference evidence="4" key="1">
    <citation type="submission" date="2020-05" db="EMBL/GenBank/DDBJ databases">
        <authorList>
            <person name="Chiriac C."/>
            <person name="Salcher M."/>
            <person name="Ghai R."/>
            <person name="Kavagutti S V."/>
        </authorList>
    </citation>
    <scope>NUCLEOTIDE SEQUENCE</scope>
</reference>
<dbReference type="Pfam" id="PF13399">
    <property type="entry name" value="LytR_C"/>
    <property type="match status" value="1"/>
</dbReference>
<dbReference type="InterPro" id="IPR004474">
    <property type="entry name" value="LytR_CpsA_psr"/>
</dbReference>
<organism evidence="4">
    <name type="scientific">freshwater metagenome</name>
    <dbReference type="NCBI Taxonomy" id="449393"/>
    <lineage>
        <taxon>unclassified sequences</taxon>
        <taxon>metagenomes</taxon>
        <taxon>ecological metagenomes</taxon>
    </lineage>
</organism>
<protein>
    <submittedName>
        <fullName evidence="4">Unannotated protein</fullName>
    </submittedName>
</protein>
<evidence type="ECO:0000313" key="4">
    <source>
        <dbReference type="EMBL" id="CAB4569273.1"/>
    </source>
</evidence>
<gene>
    <name evidence="4" type="ORF">UFOPK1726_00181</name>
</gene>
<accession>A0A6J6E4T5</accession>
<dbReference type="Gene3D" id="3.30.70.2390">
    <property type="match status" value="1"/>
</dbReference>
<proteinExistence type="predicted"/>
<feature type="region of interest" description="Disordered" evidence="1">
    <location>
        <begin position="446"/>
        <end position="469"/>
    </location>
</feature>
<dbReference type="Gene3D" id="3.40.630.190">
    <property type="entry name" value="LCP protein"/>
    <property type="match status" value="1"/>
</dbReference>
<dbReference type="PANTHER" id="PTHR33392">
    <property type="entry name" value="POLYISOPRENYL-TEICHOIC ACID--PEPTIDOGLYCAN TEICHOIC ACID TRANSFERASE TAGU"/>
    <property type="match status" value="1"/>
</dbReference>
<evidence type="ECO:0000259" key="2">
    <source>
        <dbReference type="Pfam" id="PF03816"/>
    </source>
</evidence>
<dbReference type="Pfam" id="PF03816">
    <property type="entry name" value="LytR_cpsA_psr"/>
    <property type="match status" value="1"/>
</dbReference>
<evidence type="ECO:0000259" key="3">
    <source>
        <dbReference type="Pfam" id="PF13399"/>
    </source>
</evidence>
<feature type="domain" description="LytR/CpsA/Psr regulator C-terminal" evidence="3">
    <location>
        <begin position="350"/>
        <end position="433"/>
    </location>
</feature>